<protein>
    <recommendedName>
        <fullName evidence="2">N-terminal Ras-GEF domain-containing protein</fullName>
    </recommendedName>
</protein>
<keyword evidence="4" id="KW-1185">Reference proteome</keyword>
<reference evidence="3 4" key="1">
    <citation type="journal article" date="2016" name="Proc. Natl. Acad. Sci. U.S.A.">
        <title>Comparative genomics of biotechnologically important yeasts.</title>
        <authorList>
            <person name="Riley R."/>
            <person name="Haridas S."/>
            <person name="Wolfe K.H."/>
            <person name="Lopes M.R."/>
            <person name="Hittinger C.T."/>
            <person name="Goeker M."/>
            <person name="Salamov A.A."/>
            <person name="Wisecaver J.H."/>
            <person name="Long T.M."/>
            <person name="Calvey C.H."/>
            <person name="Aerts A.L."/>
            <person name="Barry K.W."/>
            <person name="Choi C."/>
            <person name="Clum A."/>
            <person name="Coughlan A.Y."/>
            <person name="Deshpande S."/>
            <person name="Douglass A.P."/>
            <person name="Hanson S.J."/>
            <person name="Klenk H.-P."/>
            <person name="LaButti K.M."/>
            <person name="Lapidus A."/>
            <person name="Lindquist E.A."/>
            <person name="Lipzen A.M."/>
            <person name="Meier-Kolthoff J.P."/>
            <person name="Ohm R.A."/>
            <person name="Otillar R.P."/>
            <person name="Pangilinan J.L."/>
            <person name="Peng Y."/>
            <person name="Rokas A."/>
            <person name="Rosa C.A."/>
            <person name="Scheuner C."/>
            <person name="Sibirny A.A."/>
            <person name="Slot J.C."/>
            <person name="Stielow J.B."/>
            <person name="Sun H."/>
            <person name="Kurtzman C.P."/>
            <person name="Blackwell M."/>
            <person name="Grigoriev I.V."/>
            <person name="Jeffries T.W."/>
        </authorList>
    </citation>
    <scope>NUCLEOTIDE SEQUENCE [LARGE SCALE GENOMIC DNA]</scope>
    <source>
        <strain evidence="3 4">DSM 6958</strain>
    </source>
</reference>
<feature type="region of interest" description="Disordered" evidence="1">
    <location>
        <begin position="289"/>
        <end position="367"/>
    </location>
</feature>
<dbReference type="SUPFAM" id="SSF48366">
    <property type="entry name" value="Ras GEF"/>
    <property type="match status" value="1"/>
</dbReference>
<feature type="region of interest" description="Disordered" evidence="1">
    <location>
        <begin position="518"/>
        <end position="597"/>
    </location>
</feature>
<gene>
    <name evidence="3" type="ORF">NADFUDRAFT_84259</name>
</gene>
<feature type="region of interest" description="Disordered" evidence="1">
    <location>
        <begin position="682"/>
        <end position="703"/>
    </location>
</feature>
<dbReference type="STRING" id="857566.A0A1E3PEJ4"/>
<feature type="region of interest" description="Disordered" evidence="1">
    <location>
        <begin position="929"/>
        <end position="963"/>
    </location>
</feature>
<feature type="compositionally biased region" description="Polar residues" evidence="1">
    <location>
        <begin position="773"/>
        <end position="782"/>
    </location>
</feature>
<feature type="compositionally biased region" description="Polar residues" evidence="1">
    <location>
        <begin position="352"/>
        <end position="367"/>
    </location>
</feature>
<feature type="region of interest" description="Disordered" evidence="1">
    <location>
        <begin position="746"/>
        <end position="844"/>
    </location>
</feature>
<accession>A0A1E3PEJ4</accession>
<evidence type="ECO:0000313" key="3">
    <source>
        <dbReference type="EMBL" id="ODQ63624.1"/>
    </source>
</evidence>
<feature type="compositionally biased region" description="Polar residues" evidence="1">
    <location>
        <begin position="793"/>
        <end position="802"/>
    </location>
</feature>
<feature type="compositionally biased region" description="Basic and acidic residues" evidence="1">
    <location>
        <begin position="693"/>
        <end position="703"/>
    </location>
</feature>
<feature type="domain" description="N-terminal Ras-GEF" evidence="2">
    <location>
        <begin position="2"/>
        <end position="127"/>
    </location>
</feature>
<evidence type="ECO:0000259" key="2">
    <source>
        <dbReference type="Pfam" id="PF00618"/>
    </source>
</evidence>
<proteinExistence type="predicted"/>
<feature type="non-terminal residue" evidence="3">
    <location>
        <position position="1159"/>
    </location>
</feature>
<name>A0A1E3PEJ4_9ASCO</name>
<sequence>MMSDFFFTFRMFISAEYLLKLLISRFYWAVNYSTTTTTETPTTTPKTSTPTTNGSSTSIPSTTPTLATSTIPTTTASKTTTHNSTTPTTSGKNEVGRDISVRTFIVLRYWLLNFFPDDFVPSLKLRTIFADAINCLESLDVINQDQGFTRIIQQLKRCWIKMLSLYWDLSPDSTSGDENSRDANEAVTMESLFSYYQNIPLIPGGEFGTRSLPQNHPLANDAKLRRKTLLLSYRDEIKPIYSNEITNPTSANAITSPTTPTKKLKSTDLIPMTGQIIRGAVVGVRMGNSGDTMKRSHVLPPTPTSRLTKSSPIPPKLDLTRSNRNFSTGVVGLGAGLRSGTNRAEDSKRSFSDTNLPDSSGSHTKNVYQHNHNQDVEKLGSLNKNQEETTILPNDGLGNALLEVWRDNYSQISQHRPLRQFFTRVMTFQRDPKQNLQELPKVGTDSSGPLRQGSRAVSAYTHADPLSSSSIRNPPPGAVPKTTLHSPKTSLDGKEDMIFMDVLSARIVNELENHLQPKFTSESPLKSHGNGNVTVYDNTTHQPQHNPNLSTKLTKRSFSEKIPQSSSTTSVLSSSSSLSTGPHLSGHSYGNNSSSNTSTRYPPFLFSSNSPNPISMGLGMSMNSPVNMRFDDSQRSNTPHINNGCLETEGYIKNNDYCTSQFSMIDNLNISQTVKVVQNGDKDFNYNNEYNDDDNHNDGDDDSRQQVLDIIRDVTNNSYDDLESSSFVSLDARSYLSYDSNFSFEEKAAPHHPQNPSHRRSRSSNYSYPIHRNGSTDNNAPRLNQKKGVGIFGTTSRLSPTKGQHDTEGFPRLIPKASIDANSDNEEQTGSEKETARTNRRRQGALLTDSFIQGTNEITQRAKNNKYGALTNNSRNNVPPHDPHYHHQAAFPGVMNADAVANLATIPDDTPEEDAINVALQKLEGTYVKQSLRRKPRPTYDDILKNPPITKKTPIRSTGLSPDEDFEFTSETSGWKYAGSISDDSRVTNNISHSGGDNSHDNYKKGIHNDPMDDSIDVSFVKGITGRYSDISYDSKLYGDALDDKPYMLTAPNDVNNSNSVFGLNIPDGATRGKPLLPSRNKNALLFSKKLFSNLVNGHHENKKITETTPIIPENSVQMTMNNETNLDPVNEDRLSVATTQAQVAQAVRITETSKLNVK</sequence>
<dbReference type="InterPro" id="IPR000651">
    <property type="entry name" value="Ras-like_Gua-exchang_fac_N"/>
</dbReference>
<dbReference type="EMBL" id="KV454414">
    <property type="protein sequence ID" value="ODQ63624.1"/>
    <property type="molecule type" value="Genomic_DNA"/>
</dbReference>
<dbReference type="Gene3D" id="1.20.870.10">
    <property type="entry name" value="Son of sevenless (SoS) protein Chain: S domain 1"/>
    <property type="match status" value="1"/>
</dbReference>
<feature type="compositionally biased region" description="Polar residues" evidence="1">
    <location>
        <begin position="518"/>
        <end position="552"/>
    </location>
</feature>
<evidence type="ECO:0000256" key="1">
    <source>
        <dbReference type="SAM" id="MobiDB-lite"/>
    </source>
</evidence>
<feature type="compositionally biased region" description="Low complexity" evidence="1">
    <location>
        <begin position="565"/>
        <end position="597"/>
    </location>
</feature>
<organism evidence="3 4">
    <name type="scientific">Nadsonia fulvescens var. elongata DSM 6958</name>
    <dbReference type="NCBI Taxonomy" id="857566"/>
    <lineage>
        <taxon>Eukaryota</taxon>
        <taxon>Fungi</taxon>
        <taxon>Dikarya</taxon>
        <taxon>Ascomycota</taxon>
        <taxon>Saccharomycotina</taxon>
        <taxon>Dipodascomycetes</taxon>
        <taxon>Dipodascales</taxon>
        <taxon>Dipodascales incertae sedis</taxon>
        <taxon>Nadsonia</taxon>
    </lineage>
</organism>
<dbReference type="AlphaFoldDB" id="A0A1E3PEJ4"/>
<dbReference type="InterPro" id="IPR023578">
    <property type="entry name" value="Ras_GEF_dom_sf"/>
</dbReference>
<feature type="region of interest" description="Disordered" evidence="1">
    <location>
        <begin position="433"/>
        <end position="491"/>
    </location>
</feature>
<dbReference type="Proteomes" id="UP000095009">
    <property type="component" value="Unassembled WGS sequence"/>
</dbReference>
<dbReference type="OrthoDB" id="10254377at2759"/>
<feature type="region of interest" description="Disordered" evidence="1">
    <location>
        <begin position="36"/>
        <end position="93"/>
    </location>
</feature>
<feature type="compositionally biased region" description="Low complexity" evidence="1">
    <location>
        <begin position="36"/>
        <end position="90"/>
    </location>
</feature>
<dbReference type="Pfam" id="PF00618">
    <property type="entry name" value="RasGEF_N"/>
    <property type="match status" value="1"/>
</dbReference>
<evidence type="ECO:0000313" key="4">
    <source>
        <dbReference type="Proteomes" id="UP000095009"/>
    </source>
</evidence>